<reference evidence="2 3" key="1">
    <citation type="journal article" date="2020" name="G3 (Bethesda)">
        <title>Improved Reference Genome for Cyclotella cryptica CCMP332, a Model for Cell Wall Morphogenesis, Salinity Adaptation, and Lipid Production in Diatoms (Bacillariophyta).</title>
        <authorList>
            <person name="Roberts W.R."/>
            <person name="Downey K.M."/>
            <person name="Ruck E.C."/>
            <person name="Traller J.C."/>
            <person name="Alverson A.J."/>
        </authorList>
    </citation>
    <scope>NUCLEOTIDE SEQUENCE [LARGE SCALE GENOMIC DNA]</scope>
    <source>
        <strain evidence="2 3">CCMP332</strain>
    </source>
</reference>
<feature type="region of interest" description="Disordered" evidence="1">
    <location>
        <begin position="157"/>
        <end position="208"/>
    </location>
</feature>
<dbReference type="AlphaFoldDB" id="A0ABD3Q6X7"/>
<keyword evidence="3" id="KW-1185">Reference proteome</keyword>
<feature type="compositionally biased region" description="Polar residues" evidence="1">
    <location>
        <begin position="171"/>
        <end position="194"/>
    </location>
</feature>
<evidence type="ECO:0000313" key="2">
    <source>
        <dbReference type="EMBL" id="KAL3796163.1"/>
    </source>
</evidence>
<name>A0ABD3Q6X7_9STRA</name>
<comment type="caution">
    <text evidence="2">The sequence shown here is derived from an EMBL/GenBank/DDBJ whole genome shotgun (WGS) entry which is preliminary data.</text>
</comment>
<evidence type="ECO:0000313" key="3">
    <source>
        <dbReference type="Proteomes" id="UP001516023"/>
    </source>
</evidence>
<dbReference type="EMBL" id="JABMIG020000065">
    <property type="protein sequence ID" value="KAL3796163.1"/>
    <property type="molecule type" value="Genomic_DNA"/>
</dbReference>
<organism evidence="2 3">
    <name type="scientific">Cyclotella cryptica</name>
    <dbReference type="NCBI Taxonomy" id="29204"/>
    <lineage>
        <taxon>Eukaryota</taxon>
        <taxon>Sar</taxon>
        <taxon>Stramenopiles</taxon>
        <taxon>Ochrophyta</taxon>
        <taxon>Bacillariophyta</taxon>
        <taxon>Coscinodiscophyceae</taxon>
        <taxon>Thalassiosirophycidae</taxon>
        <taxon>Stephanodiscales</taxon>
        <taxon>Stephanodiscaceae</taxon>
        <taxon>Cyclotella</taxon>
    </lineage>
</organism>
<sequence>MNETTLLLSPDPGNPNAKADFLATVEPIHLPRKTTSTQDVTLPFEITFDGYTRESWASASTCTKDEWKSCYLLSTDGRNRLPGFLKYLRDRKKAAFAKFDPITDVFSSSEGSQNRGRAVLVVPFDPPTIADEDLPGGVERDQLLFVMYLRDENVLTNKNNPQQKQQPQQQMLRQNVSTTQQQNPQSTGHAQPSSKAVPPIKPIQINPSKKGGLLGNLLGARQRTENHLAMVRGPTRTDPSDSSALTSGAAGVITSFRNRVSTELEQFQSDPTTFITKITISLSSLVKQVPLSERDKVTMDVLKYVVYEQVEEVGMDRWIAAKEPGAFMDECVIAVYKEGHCPQEVLEDLNRGELPDEIKGQARHLAEAQSKMVQRKDKKVTAEEVMKKNVKEEANVTVLNTNKRDRRTLEQIQKDLISEKGDEKRSRFE</sequence>
<proteinExistence type="predicted"/>
<evidence type="ECO:0000256" key="1">
    <source>
        <dbReference type="SAM" id="MobiDB-lite"/>
    </source>
</evidence>
<dbReference type="Proteomes" id="UP001516023">
    <property type="component" value="Unassembled WGS sequence"/>
</dbReference>
<feature type="compositionally biased region" description="Low complexity" evidence="1">
    <location>
        <begin position="157"/>
        <end position="170"/>
    </location>
</feature>
<accession>A0ABD3Q6X7</accession>
<gene>
    <name evidence="2" type="ORF">HJC23_000666</name>
</gene>
<protein>
    <submittedName>
        <fullName evidence="2">Uncharacterized protein</fullName>
    </submittedName>
</protein>